<dbReference type="Proteomes" id="UP000018004">
    <property type="component" value="Unassembled WGS sequence"/>
</dbReference>
<feature type="transmembrane region" description="Helical" evidence="1">
    <location>
        <begin position="83"/>
        <end position="101"/>
    </location>
</feature>
<evidence type="ECO:0000313" key="2">
    <source>
        <dbReference type="EMBL" id="ESU30048.1"/>
    </source>
</evidence>
<evidence type="ECO:0000256" key="1">
    <source>
        <dbReference type="SAM" id="Phobius"/>
    </source>
</evidence>
<keyword evidence="1" id="KW-1133">Transmembrane helix</keyword>
<dbReference type="eggNOG" id="ENOG5032SHJ">
    <property type="taxonomic scope" value="Bacteria"/>
</dbReference>
<feature type="transmembrane region" description="Helical" evidence="1">
    <location>
        <begin position="53"/>
        <end position="77"/>
    </location>
</feature>
<reference evidence="2 3" key="1">
    <citation type="submission" date="2013-08" db="EMBL/GenBank/DDBJ databases">
        <title>Flavobacterium limnosediminis JC2902 genome sequencing.</title>
        <authorList>
            <person name="Lee K."/>
            <person name="Yi H."/>
            <person name="Park S."/>
            <person name="Chun J."/>
        </authorList>
    </citation>
    <scope>NUCLEOTIDE SEQUENCE [LARGE SCALE GENOMIC DNA]</scope>
    <source>
        <strain evidence="2 3">JC2902</strain>
    </source>
</reference>
<dbReference type="OrthoDB" id="957977at2"/>
<keyword evidence="3" id="KW-1185">Reference proteome</keyword>
<dbReference type="PATRIC" id="fig|1341181.4.peg.536"/>
<protein>
    <recommendedName>
        <fullName evidence="4">DoxX family protein</fullName>
    </recommendedName>
</protein>
<sequence>MTHTEIFGILILAFLALTFLHSGYEKIADWKGTVAGLNEHFKNTIIKNQVSTALGLVWITEVIAGALCMAGIFQLIANGSTTIGHYGAVMSCITLLLMLFGQRLAKDYDGARTIAIYYIPAILAVYWL</sequence>
<keyword evidence="1" id="KW-0812">Transmembrane</keyword>
<accession>V6STL6</accession>
<evidence type="ECO:0000313" key="3">
    <source>
        <dbReference type="Proteomes" id="UP000018004"/>
    </source>
</evidence>
<feature type="transmembrane region" description="Helical" evidence="1">
    <location>
        <begin position="110"/>
        <end position="127"/>
    </location>
</feature>
<dbReference type="AlphaFoldDB" id="V6STL6"/>
<evidence type="ECO:0008006" key="4">
    <source>
        <dbReference type="Google" id="ProtNLM"/>
    </source>
</evidence>
<dbReference type="EMBL" id="AVGG01000001">
    <property type="protein sequence ID" value="ESU30048.1"/>
    <property type="molecule type" value="Genomic_DNA"/>
</dbReference>
<gene>
    <name evidence="2" type="ORF">FLJC2902T_05400</name>
</gene>
<keyword evidence="1" id="KW-0472">Membrane</keyword>
<organism evidence="2 3">
    <name type="scientific">Flavobacterium limnosediminis JC2902</name>
    <dbReference type="NCBI Taxonomy" id="1341181"/>
    <lineage>
        <taxon>Bacteria</taxon>
        <taxon>Pseudomonadati</taxon>
        <taxon>Bacteroidota</taxon>
        <taxon>Flavobacteriia</taxon>
        <taxon>Flavobacteriales</taxon>
        <taxon>Flavobacteriaceae</taxon>
        <taxon>Flavobacterium</taxon>
    </lineage>
</organism>
<dbReference type="RefSeq" id="WP_023578225.1">
    <property type="nucleotide sequence ID" value="NZ_AVGG01000001.1"/>
</dbReference>
<comment type="caution">
    <text evidence="2">The sequence shown here is derived from an EMBL/GenBank/DDBJ whole genome shotgun (WGS) entry which is preliminary data.</text>
</comment>
<proteinExistence type="predicted"/>
<dbReference type="STRING" id="1341181.FLJC2902T_05400"/>
<name>V6STL6_9FLAO</name>
<feature type="transmembrane region" description="Helical" evidence="1">
    <location>
        <begin position="6"/>
        <end position="24"/>
    </location>
</feature>